<dbReference type="HOGENOM" id="CLU_1884424_0_0_7"/>
<proteinExistence type="predicted"/>
<dbReference type="AlphaFoldDB" id="A9GV74"/>
<sequence length="135" mass="14825">MAAIERFVAAIGRFVAAIEPFLAAIERFVAAIEPFLVAIDQLVAAIERFAGDAATVRTFVTLFCDRIAQSDIQPEQEFDELALQASRVEAFVEHVDHDRAEFADVRIDLRVRAEFVRDESQPAALCSGSAAERGA</sequence>
<protein>
    <submittedName>
        <fullName evidence="1">Uncharacterized protein</fullName>
    </submittedName>
</protein>
<dbReference type="EMBL" id="AM746676">
    <property type="protein sequence ID" value="CAN90718.1"/>
    <property type="molecule type" value="Genomic_DNA"/>
</dbReference>
<organism evidence="1 2">
    <name type="scientific">Sorangium cellulosum (strain So ce56)</name>
    <name type="common">Polyangium cellulosum (strain So ce56)</name>
    <dbReference type="NCBI Taxonomy" id="448385"/>
    <lineage>
        <taxon>Bacteria</taxon>
        <taxon>Pseudomonadati</taxon>
        <taxon>Myxococcota</taxon>
        <taxon>Polyangia</taxon>
        <taxon>Polyangiales</taxon>
        <taxon>Polyangiaceae</taxon>
        <taxon>Sorangium</taxon>
    </lineage>
</organism>
<evidence type="ECO:0000313" key="2">
    <source>
        <dbReference type="Proteomes" id="UP000002139"/>
    </source>
</evidence>
<name>A9GV74_SORC5</name>
<dbReference type="KEGG" id="scl:sce0561"/>
<evidence type="ECO:0000313" key="1">
    <source>
        <dbReference type="EMBL" id="CAN90718.1"/>
    </source>
</evidence>
<dbReference type="BioCyc" id="SCEL448385:SCE_RS02940-MONOMER"/>
<keyword evidence="2" id="KW-1185">Reference proteome</keyword>
<dbReference type="Proteomes" id="UP000002139">
    <property type="component" value="Chromosome"/>
</dbReference>
<gene>
    <name evidence="1" type="ordered locus">sce0561</name>
</gene>
<accession>A9GV74</accession>
<reference evidence="1 2" key="1">
    <citation type="journal article" date="2007" name="Nat. Biotechnol.">
        <title>Complete genome sequence of the myxobacterium Sorangium cellulosum.</title>
        <authorList>
            <person name="Schneiker S."/>
            <person name="Perlova O."/>
            <person name="Kaiser O."/>
            <person name="Gerth K."/>
            <person name="Alici A."/>
            <person name="Altmeyer M.O."/>
            <person name="Bartels D."/>
            <person name="Bekel T."/>
            <person name="Beyer S."/>
            <person name="Bode E."/>
            <person name="Bode H.B."/>
            <person name="Bolten C.J."/>
            <person name="Choudhuri J.V."/>
            <person name="Doss S."/>
            <person name="Elnakady Y.A."/>
            <person name="Frank B."/>
            <person name="Gaigalat L."/>
            <person name="Goesmann A."/>
            <person name="Groeger C."/>
            <person name="Gross F."/>
            <person name="Jelsbak L."/>
            <person name="Jelsbak L."/>
            <person name="Kalinowski J."/>
            <person name="Kegler C."/>
            <person name="Knauber T."/>
            <person name="Konietzny S."/>
            <person name="Kopp M."/>
            <person name="Krause L."/>
            <person name="Krug D."/>
            <person name="Linke B."/>
            <person name="Mahmud T."/>
            <person name="Martinez-Arias R."/>
            <person name="McHardy A.C."/>
            <person name="Merai M."/>
            <person name="Meyer F."/>
            <person name="Mormann S."/>
            <person name="Munoz-Dorado J."/>
            <person name="Perez J."/>
            <person name="Pradella S."/>
            <person name="Rachid S."/>
            <person name="Raddatz G."/>
            <person name="Rosenau F."/>
            <person name="Rueckert C."/>
            <person name="Sasse F."/>
            <person name="Scharfe M."/>
            <person name="Schuster S.C."/>
            <person name="Suen G."/>
            <person name="Treuner-Lange A."/>
            <person name="Velicer G.J."/>
            <person name="Vorholter F.-J."/>
            <person name="Weissman K.J."/>
            <person name="Welch R.D."/>
            <person name="Wenzel S.C."/>
            <person name="Whitworth D.E."/>
            <person name="Wilhelm S."/>
            <person name="Wittmann C."/>
            <person name="Bloecker H."/>
            <person name="Puehler A."/>
            <person name="Mueller R."/>
        </authorList>
    </citation>
    <scope>NUCLEOTIDE SEQUENCE [LARGE SCALE GENOMIC DNA]</scope>
    <source>
        <strain evidence="2">So ce56</strain>
    </source>
</reference>